<name>A0A3D9HEB3_9FLAO</name>
<comment type="caution">
    <text evidence="1">The sequence shown here is derived from an EMBL/GenBank/DDBJ whole genome shotgun (WGS) entry which is preliminary data.</text>
</comment>
<accession>A0A3D9HEB3</accession>
<evidence type="ECO:0000313" key="2">
    <source>
        <dbReference type="Proteomes" id="UP000256629"/>
    </source>
</evidence>
<dbReference type="Proteomes" id="UP000256629">
    <property type="component" value="Unassembled WGS sequence"/>
</dbReference>
<sequence>MKRYVIYGLVGGLFLLWNSCKHKGKTEVVSSEVIEENIKEPTIVEQITVDSVWAANGVAFDLKTVGNQQYVAYFDRDRMMTVASRQLDSDKWIKKTLPNQLIWDSHNYVSLGIDEMGYIHVSGNMHVDPLAYFKSEKPWDITTMVELNAMVGDDETRVTYPKFFNDKSGKLLFSYRSGSCGNGNILINHFLPKEQRWERYLNKPLFEGIEKDDDRAAYHKWVKDSKGDFHFVWMWRWTPAVETSHNIAYAKTPDLVNWVNGAGETVNLPFKPEDEKVMVDATPSKGGLHNSRYKLFLTHNDEPIIGYTKYDEQGLTQLYLAKLVEGKWVSKKISNWDFRWKFVDGGAFMTIGGKFDFVGVSNDNILAIDWETEKGESGQYLMDLETLKHIDGTAEIQLKHPKGIEKPLTNREGMLVRMAYDKGKIVNDNSKYVLKWEAKHGGFRQHAPKVIPEGPISELILLKIQ</sequence>
<dbReference type="EMBL" id="QRDX01000005">
    <property type="protein sequence ID" value="RED47827.1"/>
    <property type="molecule type" value="Genomic_DNA"/>
</dbReference>
<dbReference type="Pfam" id="PF15892">
    <property type="entry name" value="BNR_4"/>
    <property type="match status" value="1"/>
</dbReference>
<proteinExistence type="predicted"/>
<organism evidence="1 2">
    <name type="scientific">Seonamhaeicola aphaedonensis</name>
    <dbReference type="NCBI Taxonomy" id="1461338"/>
    <lineage>
        <taxon>Bacteria</taxon>
        <taxon>Pseudomonadati</taxon>
        <taxon>Bacteroidota</taxon>
        <taxon>Flavobacteriia</taxon>
        <taxon>Flavobacteriales</taxon>
        <taxon>Flavobacteriaceae</taxon>
    </lineage>
</organism>
<dbReference type="OrthoDB" id="223410at2"/>
<evidence type="ECO:0000313" key="1">
    <source>
        <dbReference type="EMBL" id="RED47827.1"/>
    </source>
</evidence>
<reference evidence="1 2" key="1">
    <citation type="submission" date="2018-07" db="EMBL/GenBank/DDBJ databases">
        <title>Genomic Encyclopedia of Type Strains, Phase III (KMG-III): the genomes of soil and plant-associated and newly described type strains.</title>
        <authorList>
            <person name="Whitman W."/>
        </authorList>
    </citation>
    <scope>NUCLEOTIDE SEQUENCE [LARGE SCALE GENOMIC DNA]</scope>
    <source>
        <strain evidence="1 2">CECT 8487</strain>
    </source>
</reference>
<gene>
    <name evidence="1" type="ORF">DFQ02_10554</name>
</gene>
<dbReference type="AlphaFoldDB" id="A0A3D9HEB3"/>
<keyword evidence="2" id="KW-1185">Reference proteome</keyword>
<dbReference type="RefSeq" id="WP_116524195.1">
    <property type="nucleotide sequence ID" value="NZ_QRDX01000005.1"/>
</dbReference>
<protein>
    <submittedName>
        <fullName evidence="1">Putative BNR repeat neuraminidase</fullName>
    </submittedName>
</protein>